<organism evidence="2 3">
    <name type="scientific">Anatilimnocola aggregata</name>
    <dbReference type="NCBI Taxonomy" id="2528021"/>
    <lineage>
        <taxon>Bacteria</taxon>
        <taxon>Pseudomonadati</taxon>
        <taxon>Planctomycetota</taxon>
        <taxon>Planctomycetia</taxon>
        <taxon>Pirellulales</taxon>
        <taxon>Pirellulaceae</taxon>
        <taxon>Anatilimnocola</taxon>
    </lineage>
</organism>
<evidence type="ECO:0000259" key="1">
    <source>
        <dbReference type="Pfam" id="PF04734"/>
    </source>
</evidence>
<reference evidence="2 3" key="1">
    <citation type="submission" date="2019-02" db="EMBL/GenBank/DDBJ databases">
        <title>Deep-cultivation of Planctomycetes and their phenomic and genomic characterization uncovers novel biology.</title>
        <authorList>
            <person name="Wiegand S."/>
            <person name="Jogler M."/>
            <person name="Boedeker C."/>
            <person name="Pinto D."/>
            <person name="Vollmers J."/>
            <person name="Rivas-Marin E."/>
            <person name="Kohn T."/>
            <person name="Peeters S.H."/>
            <person name="Heuer A."/>
            <person name="Rast P."/>
            <person name="Oberbeckmann S."/>
            <person name="Bunk B."/>
            <person name="Jeske O."/>
            <person name="Meyerdierks A."/>
            <person name="Storesund J.E."/>
            <person name="Kallscheuer N."/>
            <person name="Luecker S."/>
            <person name="Lage O.M."/>
            <person name="Pohl T."/>
            <person name="Merkel B.J."/>
            <person name="Hornburger P."/>
            <person name="Mueller R.-W."/>
            <person name="Bruemmer F."/>
            <person name="Labrenz M."/>
            <person name="Spormann A.M."/>
            <person name="Op den Camp H."/>
            <person name="Overmann J."/>
            <person name="Amann R."/>
            <person name="Jetten M.S.M."/>
            <person name="Mascher T."/>
            <person name="Medema M.H."/>
            <person name="Devos D.P."/>
            <person name="Kaster A.-K."/>
            <person name="Ovreas L."/>
            <person name="Rohde M."/>
            <person name="Galperin M.Y."/>
            <person name="Jogler C."/>
        </authorList>
    </citation>
    <scope>NUCLEOTIDE SEQUENCE [LARGE SCALE GENOMIC DNA]</scope>
    <source>
        <strain evidence="2 3">ETA_A8</strain>
    </source>
</reference>
<dbReference type="KEGG" id="aagg:ETAA8_02570"/>
<protein>
    <submittedName>
        <fullName evidence="2">Neutral/alkaline non-lysosomal ceramidase</fullName>
    </submittedName>
</protein>
<keyword evidence="3" id="KW-1185">Reference proteome</keyword>
<gene>
    <name evidence="2" type="ORF">ETAA8_02570</name>
</gene>
<dbReference type="EMBL" id="CP036274">
    <property type="protein sequence ID" value="QDU25194.1"/>
    <property type="molecule type" value="Genomic_DNA"/>
</dbReference>
<proteinExistence type="predicted"/>
<dbReference type="InterPro" id="IPR031329">
    <property type="entry name" value="NEUT/ALK_ceramidase_N"/>
</dbReference>
<evidence type="ECO:0000313" key="3">
    <source>
        <dbReference type="Proteomes" id="UP000315017"/>
    </source>
</evidence>
<sequence length="514" mass="55991">MISVHLNTLRVNGIRAIFTPSLLEPPPDLPEPTIMRHESPQSVCRFGIARGDITPPVGIYHRMWGAATHERAAGVHRPLVASAVVIAPLSSAATDNRALITLDHCLLGETEIELLKSTIEEIAGTRAKQLLITFTHTHGAGLMSLDRKNLPGGELIGPYLREVASRCGQLVLQANEQLAEATITYGMGHCSLATNRDFWDADRKQFVCGFNPSLPADDTVVVARVTNEAGKILATFVNYACHPTTLAWENQLISPDFIGALRETVERETGSAPCIFLQGASAEIGPREGFVGDVAVADRNGRQLAYAVLEALTALPPAGTTYVYQGPTISGATLGTWKDEPWSEARRAQASTLAWQNTELALSYRQDRPSRAEVEATLEKQQQVELEALAAGDQAEARDAHALVERQTRMLRRLDELPPDQYPYVIQAWRLGDAIWLGVRGELYSGLQTAVRRAHPETPIIVMTLVDGWGPSYIVPRESYGRGLYQESVAVLAPGTFEQVVAAATQLVNQLIGS</sequence>
<accession>A0A517Y4N0</accession>
<name>A0A517Y4N0_9BACT</name>
<dbReference type="Pfam" id="PF04734">
    <property type="entry name" value="Ceramidase_alk"/>
    <property type="match status" value="1"/>
</dbReference>
<dbReference type="AlphaFoldDB" id="A0A517Y4N0"/>
<feature type="domain" description="Neutral/alkaline non-lysosomal ceramidase N-terminal" evidence="1">
    <location>
        <begin position="46"/>
        <end position="269"/>
    </location>
</feature>
<evidence type="ECO:0000313" key="2">
    <source>
        <dbReference type="EMBL" id="QDU25194.1"/>
    </source>
</evidence>
<dbReference type="Proteomes" id="UP000315017">
    <property type="component" value="Chromosome"/>
</dbReference>